<sequence>GRVRAVGAGPQRPAIRAAAVPDQQRPHAGVRRDGGDQPRPRQPLHDRGLRGLRHHPTHGGALARLAGGGRGRLAFRRAARTGSVPTVLPTGTPRPSAAHLRADPAVRGGSLRTARQRLPQRAGAGGAGLLRPCDRCLLLLRLPSGGAGGLPPRGRAHVPRDRAYTAGQRRKGRGGEAGDGGAARPRRPAHPHGGLRGGHGAGDAGRGAGRAAAVRLPEHGRRVPHRLLRGGRGGRRGLGRRRLLGRAADRVGGHVGQGLRAGGGGARGLRADGGRAALAAGRPFRAGGV</sequence>
<dbReference type="AlphaFoldDB" id="A0A6J4JM48"/>
<feature type="non-terminal residue" evidence="2">
    <location>
        <position position="289"/>
    </location>
</feature>
<evidence type="ECO:0000313" key="2">
    <source>
        <dbReference type="EMBL" id="CAA9282261.1"/>
    </source>
</evidence>
<reference evidence="2" key="1">
    <citation type="submission" date="2020-02" db="EMBL/GenBank/DDBJ databases">
        <authorList>
            <person name="Meier V. D."/>
        </authorList>
    </citation>
    <scope>NUCLEOTIDE SEQUENCE</scope>
    <source>
        <strain evidence="2">AVDCRST_MAG08</strain>
    </source>
</reference>
<accession>A0A6J4JM48</accession>
<proteinExistence type="predicted"/>
<organism evidence="2">
    <name type="scientific">uncultured Acetobacteraceae bacterium</name>
    <dbReference type="NCBI Taxonomy" id="169975"/>
    <lineage>
        <taxon>Bacteria</taxon>
        <taxon>Pseudomonadati</taxon>
        <taxon>Pseudomonadota</taxon>
        <taxon>Alphaproteobacteria</taxon>
        <taxon>Acetobacterales</taxon>
        <taxon>Acetobacteraceae</taxon>
        <taxon>environmental samples</taxon>
    </lineage>
</organism>
<feature type="region of interest" description="Disordered" evidence="1">
    <location>
        <begin position="1"/>
        <end position="68"/>
    </location>
</feature>
<feature type="compositionally biased region" description="Basic and acidic residues" evidence="1">
    <location>
        <begin position="30"/>
        <end position="49"/>
    </location>
</feature>
<feature type="region of interest" description="Disordered" evidence="1">
    <location>
        <begin position="145"/>
        <end position="217"/>
    </location>
</feature>
<evidence type="ECO:0000256" key="1">
    <source>
        <dbReference type="SAM" id="MobiDB-lite"/>
    </source>
</evidence>
<feature type="compositionally biased region" description="Gly residues" evidence="1">
    <location>
        <begin position="194"/>
        <end position="208"/>
    </location>
</feature>
<gene>
    <name evidence="2" type="ORF">AVDCRST_MAG08-3950</name>
</gene>
<name>A0A6J4JM48_9PROT</name>
<dbReference type="EMBL" id="CADCTG010000299">
    <property type="protein sequence ID" value="CAA9282261.1"/>
    <property type="molecule type" value="Genomic_DNA"/>
</dbReference>
<feature type="non-terminal residue" evidence="2">
    <location>
        <position position="1"/>
    </location>
</feature>
<feature type="region of interest" description="Disordered" evidence="1">
    <location>
        <begin position="80"/>
        <end position="115"/>
    </location>
</feature>
<protein>
    <submittedName>
        <fullName evidence="2">High-affinity branched-chain amino acid transport system permease protein LivH</fullName>
    </submittedName>
</protein>